<keyword evidence="3" id="KW-1185">Reference proteome</keyword>
<dbReference type="OrthoDB" id="5396786at2759"/>
<dbReference type="AlphaFoldDB" id="A0A4U0WAJ5"/>
<dbReference type="GO" id="GO:0034599">
    <property type="term" value="P:cellular response to oxidative stress"/>
    <property type="evidence" value="ECO:0007669"/>
    <property type="project" value="InterPro"/>
</dbReference>
<sequence>MADDNPLLKALPPATDYLTYLTIIEYNLTPERLPTLHDVLQDATLTTNIGWDLIHILVPLLPDSEQCLQDIARLGNPREVILKVTESLRLIDFDNVEEDVNEEDAQATSVHSDASHPVKTAPVLSHGEGASESVTQAVEAPPELPLPVLQFIALLSMLSVLHPRIKTKYPSRFLSTTLQAVLASYSEASTHMEELTSAVVKFVKALSGNRRPQLPPRRSSSQFNVLVKQQSAPDPEAHAESPAPGEAKMQNRLLQSFVTHTLEQYMLSLSSSQDVPGLAWCSRLQEKVHPERTVPRKVSFADMFANEENLQIRSSIVGQVEALARDLAIDSRDLLACIIDRKPEPVGDSNREDEPPISAEEIPLSKSGSLFLFAAREIRDSLYDSPGDAPDFSIFPEHDQILQTFINSSLASDVGTIGSEPAALVDAILALGLLAVENDQVGEPAENETFTRYLQTLSLLSANTPSPTLRYHAHYLTSTVLRSHPSDNVRLAFIRDTLEHCPFENLKASAVGWIKGETIEANPPNPHPPQADDEDQSVFNTPLALTTLSPFLFPDLTHDLSAPSLAESWMTLKLNLSFYLATLNFYYLLLTATHLHEPLDIGGLHTSADTGGSFLGPLVQASKRFRAGLQHGGELADEEGEEGVRAGVADLEILDDALERVTGGVAALNQE</sequence>
<comment type="caution">
    <text evidence="2">The sequence shown here is derived from an EMBL/GenBank/DDBJ whole genome shotgun (WGS) entry which is preliminary data.</text>
</comment>
<organism evidence="2 3">
    <name type="scientific">Cryomyces minteri</name>
    <dbReference type="NCBI Taxonomy" id="331657"/>
    <lineage>
        <taxon>Eukaryota</taxon>
        <taxon>Fungi</taxon>
        <taxon>Dikarya</taxon>
        <taxon>Ascomycota</taxon>
        <taxon>Pezizomycotina</taxon>
        <taxon>Dothideomycetes</taxon>
        <taxon>Dothideomycetes incertae sedis</taxon>
        <taxon>Cryomyces</taxon>
    </lineage>
</organism>
<dbReference type="Pfam" id="PF08568">
    <property type="entry name" value="Kinetochor_Ybp2"/>
    <property type="match status" value="1"/>
</dbReference>
<dbReference type="STRING" id="331657.A0A4U0WAJ5"/>
<dbReference type="PANTHER" id="PTHR28020:SF1">
    <property type="entry name" value="YAP1-BINDING PROTEIN 1-RELATED"/>
    <property type="match status" value="1"/>
</dbReference>
<reference evidence="2 3" key="1">
    <citation type="submission" date="2017-03" db="EMBL/GenBank/DDBJ databases">
        <title>Genomes of endolithic fungi from Antarctica.</title>
        <authorList>
            <person name="Coleine C."/>
            <person name="Masonjones S."/>
            <person name="Stajich J.E."/>
        </authorList>
    </citation>
    <scope>NUCLEOTIDE SEQUENCE [LARGE SCALE GENOMIC DNA]</scope>
    <source>
        <strain evidence="2 3">CCFEE 5187</strain>
    </source>
</reference>
<dbReference type="InterPro" id="IPR013877">
    <property type="entry name" value="YAP-bd/ALF4/Glomulin"/>
</dbReference>
<dbReference type="InterPro" id="IPR040347">
    <property type="entry name" value="YBP1/2"/>
</dbReference>
<feature type="region of interest" description="Disordered" evidence="1">
    <location>
        <begin position="102"/>
        <end position="136"/>
    </location>
</feature>
<proteinExistence type="predicted"/>
<evidence type="ECO:0000313" key="3">
    <source>
        <dbReference type="Proteomes" id="UP000308768"/>
    </source>
</evidence>
<name>A0A4U0WAJ5_9PEZI</name>
<evidence type="ECO:0000256" key="1">
    <source>
        <dbReference type="SAM" id="MobiDB-lite"/>
    </source>
</evidence>
<accession>A0A4U0WAJ5</accession>
<dbReference type="Proteomes" id="UP000308768">
    <property type="component" value="Unassembled WGS sequence"/>
</dbReference>
<evidence type="ECO:0008006" key="4">
    <source>
        <dbReference type="Google" id="ProtNLM"/>
    </source>
</evidence>
<gene>
    <name evidence="2" type="ORF">B0A49_10182</name>
</gene>
<evidence type="ECO:0000313" key="2">
    <source>
        <dbReference type="EMBL" id="TKA59694.1"/>
    </source>
</evidence>
<dbReference type="GO" id="GO:0005737">
    <property type="term" value="C:cytoplasm"/>
    <property type="evidence" value="ECO:0007669"/>
    <property type="project" value="TreeGrafter"/>
</dbReference>
<dbReference type="PANTHER" id="PTHR28020">
    <property type="entry name" value="YAP1-BINDING PROTEIN 1-RELATED"/>
    <property type="match status" value="1"/>
</dbReference>
<dbReference type="EMBL" id="NAJN01001967">
    <property type="protein sequence ID" value="TKA59694.1"/>
    <property type="molecule type" value="Genomic_DNA"/>
</dbReference>
<protein>
    <recommendedName>
        <fullName evidence="4">DUF1760-domain-containing protein</fullName>
    </recommendedName>
</protein>